<reference evidence="2 3" key="1">
    <citation type="submission" date="2020-02" db="EMBL/GenBank/DDBJ databases">
        <title>Paenibacillus sp. nov., isolated from rhizosphere soil of tomato.</title>
        <authorList>
            <person name="Weon H.-Y."/>
            <person name="Lee S.A."/>
        </authorList>
    </citation>
    <scope>NUCLEOTIDE SEQUENCE [LARGE SCALE GENOMIC DNA]</scope>
    <source>
        <strain evidence="2 3">14171R-81</strain>
    </source>
</reference>
<keyword evidence="1" id="KW-1133">Transmembrane helix</keyword>
<dbReference type="AlphaFoldDB" id="A0A6C0P9C6"/>
<keyword evidence="1" id="KW-0472">Membrane</keyword>
<gene>
    <name evidence="2" type="ORF">GZH47_18285</name>
</gene>
<evidence type="ECO:0000313" key="3">
    <source>
        <dbReference type="Proteomes" id="UP000479114"/>
    </source>
</evidence>
<keyword evidence="1" id="KW-0812">Transmembrane</keyword>
<name>A0A6C0P9C6_9BACL</name>
<keyword evidence="2" id="KW-0240">DNA-directed RNA polymerase</keyword>
<dbReference type="EMBL" id="CP048286">
    <property type="protein sequence ID" value="QHW35164.1"/>
    <property type="molecule type" value="Genomic_DNA"/>
</dbReference>
<keyword evidence="2" id="KW-0804">Transcription</keyword>
<accession>A0A6C0P9C6</accession>
<feature type="transmembrane region" description="Helical" evidence="1">
    <location>
        <begin position="20"/>
        <end position="44"/>
    </location>
</feature>
<dbReference type="Proteomes" id="UP000479114">
    <property type="component" value="Chromosome"/>
</dbReference>
<evidence type="ECO:0000256" key="1">
    <source>
        <dbReference type="SAM" id="Phobius"/>
    </source>
</evidence>
<dbReference type="Pfam" id="PF11772">
    <property type="entry name" value="EpuA"/>
    <property type="match status" value="1"/>
</dbReference>
<protein>
    <submittedName>
        <fullName evidence="2">DNA-directed RNA polymerase subunit beta</fullName>
    </submittedName>
</protein>
<evidence type="ECO:0000313" key="2">
    <source>
        <dbReference type="EMBL" id="QHW35164.1"/>
    </source>
</evidence>
<sequence length="73" mass="8273">MTAKETKAAARKKRHPAVRVIRWMLLKSIVPILCVLAVIGGMYIGYAVLGKRPGAEIFEVETWKHMYDLIFAD</sequence>
<organism evidence="2 3">
    <name type="scientific">Paenibacillus rhizovicinus</name>
    <dbReference type="NCBI Taxonomy" id="2704463"/>
    <lineage>
        <taxon>Bacteria</taxon>
        <taxon>Bacillati</taxon>
        <taxon>Bacillota</taxon>
        <taxon>Bacilli</taxon>
        <taxon>Bacillales</taxon>
        <taxon>Paenibacillaceae</taxon>
        <taxon>Paenibacillus</taxon>
    </lineage>
</organism>
<dbReference type="GO" id="GO:0000428">
    <property type="term" value="C:DNA-directed RNA polymerase complex"/>
    <property type="evidence" value="ECO:0007669"/>
    <property type="project" value="UniProtKB-KW"/>
</dbReference>
<dbReference type="InterPro" id="IPR024596">
    <property type="entry name" value="RNApol_su_b/EpuA"/>
</dbReference>
<proteinExistence type="predicted"/>
<keyword evidence="3" id="KW-1185">Reference proteome</keyword>
<dbReference type="KEGG" id="prz:GZH47_18285"/>